<dbReference type="EMBL" id="CM029041">
    <property type="protein sequence ID" value="KAG2630382.1"/>
    <property type="molecule type" value="Genomic_DNA"/>
</dbReference>
<accession>A0A8T0V1Q9</accession>
<protein>
    <submittedName>
        <fullName evidence="2">Uncharacterized protein</fullName>
    </submittedName>
</protein>
<reference evidence="2" key="1">
    <citation type="submission" date="2020-05" db="EMBL/GenBank/DDBJ databases">
        <title>WGS assembly of Panicum virgatum.</title>
        <authorList>
            <person name="Lovell J.T."/>
            <person name="Jenkins J."/>
            <person name="Shu S."/>
            <person name="Juenger T.E."/>
            <person name="Schmutz J."/>
        </authorList>
    </citation>
    <scope>NUCLEOTIDE SEQUENCE</scope>
    <source>
        <strain evidence="2">AP13</strain>
    </source>
</reference>
<comment type="caution">
    <text evidence="2">The sequence shown here is derived from an EMBL/GenBank/DDBJ whole genome shotgun (WGS) entry which is preliminary data.</text>
</comment>
<organism evidence="2 3">
    <name type="scientific">Panicum virgatum</name>
    <name type="common">Blackwell switchgrass</name>
    <dbReference type="NCBI Taxonomy" id="38727"/>
    <lineage>
        <taxon>Eukaryota</taxon>
        <taxon>Viridiplantae</taxon>
        <taxon>Streptophyta</taxon>
        <taxon>Embryophyta</taxon>
        <taxon>Tracheophyta</taxon>
        <taxon>Spermatophyta</taxon>
        <taxon>Magnoliopsida</taxon>
        <taxon>Liliopsida</taxon>
        <taxon>Poales</taxon>
        <taxon>Poaceae</taxon>
        <taxon>PACMAD clade</taxon>
        <taxon>Panicoideae</taxon>
        <taxon>Panicodae</taxon>
        <taxon>Paniceae</taxon>
        <taxon>Panicinae</taxon>
        <taxon>Panicum</taxon>
        <taxon>Panicum sect. Hiantes</taxon>
    </lineage>
</organism>
<proteinExistence type="predicted"/>
<evidence type="ECO:0000313" key="3">
    <source>
        <dbReference type="Proteomes" id="UP000823388"/>
    </source>
</evidence>
<keyword evidence="3" id="KW-1185">Reference proteome</keyword>
<feature type="region of interest" description="Disordered" evidence="1">
    <location>
        <begin position="1"/>
        <end position="24"/>
    </location>
</feature>
<evidence type="ECO:0000256" key="1">
    <source>
        <dbReference type="SAM" id="MobiDB-lite"/>
    </source>
</evidence>
<name>A0A8T0V1Q9_PANVG</name>
<dbReference type="AlphaFoldDB" id="A0A8T0V1Q9"/>
<sequence length="225" mass="25230">MKRKENQSTLRSADTMPGSGATSDQEPITINIDIKFLFDTVSKKLDLTIDDKEILEIRPNDYSCKLQVSGIPCNDSQQRTTKTFYGDFAPTPSHATQNAYNEVLKYLTSENIVAINDYNYPALLETKKDLDETTARLMIADYVEPQFDMSLSCVKSGYNIILSKLDDISIKLSDVLPITVSHQSDEENNQVPFNVEYTGPADPNEPCALLAKFLVDLRKTTISLM</sequence>
<evidence type="ECO:0000313" key="2">
    <source>
        <dbReference type="EMBL" id="KAG2630382.1"/>
    </source>
</evidence>
<dbReference type="Proteomes" id="UP000823388">
    <property type="component" value="Chromosome 3K"/>
</dbReference>
<gene>
    <name evidence="2" type="ORF">PVAP13_3KG485900</name>
</gene>